<evidence type="ECO:0000259" key="6">
    <source>
        <dbReference type="Pfam" id="PF01609"/>
    </source>
</evidence>
<comment type="similarity">
    <text evidence="2">Belongs to the transposase 11 family.</text>
</comment>
<evidence type="ECO:0000256" key="5">
    <source>
        <dbReference type="ARBA" id="ARBA00023172"/>
    </source>
</evidence>
<evidence type="ECO:0000313" key="12">
    <source>
        <dbReference type="Proteomes" id="UP000239326"/>
    </source>
</evidence>
<reference evidence="8 12" key="1">
    <citation type="submission" date="2018-03" db="EMBL/GenBank/DDBJ databases">
        <title>Genome sequencing of Simplicispira sp.</title>
        <authorList>
            <person name="Kim S.-J."/>
            <person name="Heo J."/>
            <person name="Kwon S.-W."/>
        </authorList>
    </citation>
    <scope>NUCLEOTIDE SEQUENCE [LARGE SCALE GENOMIC DNA]</scope>
    <source>
        <strain evidence="8 12">SC1-8</strain>
        <plasmid evidence="11 12">unnamed2</plasmid>
    </source>
</reference>
<dbReference type="Pfam" id="PF05598">
    <property type="entry name" value="DUF772"/>
    <property type="match status" value="1"/>
</dbReference>
<dbReference type="PANTHER" id="PTHR35604">
    <property type="entry name" value="TRANSPOSASE INSH FOR INSERTION SEQUENCE ELEMENT IS5A-RELATED"/>
    <property type="match status" value="1"/>
</dbReference>
<keyword evidence="3" id="KW-0815">Transposition</keyword>
<evidence type="ECO:0000256" key="4">
    <source>
        <dbReference type="ARBA" id="ARBA00023125"/>
    </source>
</evidence>
<organism evidence="8 12">
    <name type="scientific">Simplicispira suum</name>
    <dbReference type="NCBI Taxonomy" id="2109915"/>
    <lineage>
        <taxon>Bacteria</taxon>
        <taxon>Pseudomonadati</taxon>
        <taxon>Pseudomonadota</taxon>
        <taxon>Betaproteobacteria</taxon>
        <taxon>Burkholderiales</taxon>
        <taxon>Comamonadaceae</taxon>
        <taxon>Simplicispira</taxon>
    </lineage>
</organism>
<evidence type="ECO:0000313" key="8">
    <source>
        <dbReference type="EMBL" id="AVO42536.1"/>
    </source>
</evidence>
<dbReference type="Proteomes" id="UP000239326">
    <property type="component" value="Chromosome"/>
</dbReference>
<protein>
    <submittedName>
        <fullName evidence="8">IS5/IS1182 family transposase</fullName>
    </submittedName>
</protein>
<dbReference type="EMBL" id="CP027669">
    <property type="protein sequence ID" value="AVO42590.1"/>
    <property type="molecule type" value="Genomic_DNA"/>
</dbReference>
<dbReference type="EMBL" id="CP027669">
    <property type="protein sequence ID" value="AVO42536.1"/>
    <property type="molecule type" value="Genomic_DNA"/>
</dbReference>
<evidence type="ECO:0000259" key="7">
    <source>
        <dbReference type="Pfam" id="PF05598"/>
    </source>
</evidence>
<evidence type="ECO:0000256" key="1">
    <source>
        <dbReference type="ARBA" id="ARBA00003544"/>
    </source>
</evidence>
<dbReference type="PANTHER" id="PTHR35604:SF2">
    <property type="entry name" value="TRANSPOSASE INSH FOR INSERTION SEQUENCE ELEMENT IS5A-RELATED"/>
    <property type="match status" value="1"/>
</dbReference>
<dbReference type="OrthoDB" id="9774608at2"/>
<dbReference type="InterPro" id="IPR008490">
    <property type="entry name" value="Transposase_InsH_N"/>
</dbReference>
<feature type="domain" description="Transposase InsH N-terminal" evidence="7">
    <location>
        <begin position="14"/>
        <end position="112"/>
    </location>
</feature>
<geneLocation type="plasmid" evidence="11 12">
    <name>unnamed2</name>
</geneLocation>
<dbReference type="EMBL" id="CP027671">
    <property type="protein sequence ID" value="AVO43573.1"/>
    <property type="molecule type" value="Genomic_DNA"/>
</dbReference>
<keyword evidence="11" id="KW-0614">Plasmid</keyword>
<dbReference type="KEGG" id="simp:C6571_15970"/>
<dbReference type="NCBIfam" id="NF033581">
    <property type="entry name" value="transpos_IS5_4"/>
    <property type="match status" value="1"/>
</dbReference>
<proteinExistence type="inferred from homology"/>
<keyword evidence="12" id="KW-1185">Reference proteome</keyword>
<keyword evidence="4" id="KW-0238">DNA-binding</keyword>
<dbReference type="AlphaFoldDB" id="A0A2S0N337"/>
<dbReference type="KEGG" id="simp:C6571_15640"/>
<keyword evidence="5" id="KW-0233">DNA recombination</keyword>
<dbReference type="Pfam" id="PF01609">
    <property type="entry name" value="DDE_Tnp_1"/>
    <property type="match status" value="1"/>
</dbReference>
<dbReference type="GO" id="GO:0006313">
    <property type="term" value="P:DNA transposition"/>
    <property type="evidence" value="ECO:0007669"/>
    <property type="project" value="InterPro"/>
</dbReference>
<dbReference type="KEGG" id="simp:C6571_15965"/>
<evidence type="ECO:0000256" key="3">
    <source>
        <dbReference type="ARBA" id="ARBA00022578"/>
    </source>
</evidence>
<dbReference type="InterPro" id="IPR002559">
    <property type="entry name" value="Transposase_11"/>
</dbReference>
<sequence>MMKQISFATAEHQTKKRVTRREKFLAEMNQVVPWARLIEAVEPYYPTGKRGRPPIGLERMLRLYFVQQWYGLADEALEDAVSDSAAIRSFVGIDLGREEAPDATTVLKFRRRLEDNQLTEVMFSQINAHLSERGLMMREGTMVDATIINAPSSTKNERKERDPEMHQTKKRNQWYFGMKAHIGADADSGLVHSVHVTSANESDVAHTHELLHGQESEVFADAGYVGVEKREEIIKAQEAGDIQSDVKWNVAMGRAKLKGMAEGALKELTQALERVKAQIRARVEHPFHVVKNLFKHQKSRYKGLAKNGAQMFSLFGLANLVIAKKRLLALQAQGAS</sequence>
<comment type="function">
    <text evidence="1">Involved in the transposition of the insertion sequence IS5.</text>
</comment>
<evidence type="ECO:0000313" key="9">
    <source>
        <dbReference type="EMBL" id="AVO42590.1"/>
    </source>
</evidence>
<evidence type="ECO:0000313" key="11">
    <source>
        <dbReference type="EMBL" id="AVO43573.1"/>
    </source>
</evidence>
<dbReference type="InterPro" id="IPR047959">
    <property type="entry name" value="Transpos_IS5"/>
</dbReference>
<dbReference type="GO" id="GO:0004803">
    <property type="term" value="F:transposase activity"/>
    <property type="evidence" value="ECO:0007669"/>
    <property type="project" value="InterPro"/>
</dbReference>
<dbReference type="EMBL" id="CP027669">
    <property type="protein sequence ID" value="AVO42591.1"/>
    <property type="molecule type" value="Genomic_DNA"/>
</dbReference>
<accession>A0A2S0N337</accession>
<dbReference type="Proteomes" id="UP000239326">
    <property type="component" value="Plasmid unnamed2"/>
</dbReference>
<feature type="domain" description="Transposase IS4-like" evidence="6">
    <location>
        <begin position="139"/>
        <end position="320"/>
    </location>
</feature>
<gene>
    <name evidence="8" type="ORF">C6571_15640</name>
    <name evidence="9" type="ORF">C6571_15965</name>
    <name evidence="10" type="ORF">C6571_15970</name>
    <name evidence="11" type="ORF">C6571_19320</name>
</gene>
<evidence type="ECO:0000256" key="2">
    <source>
        <dbReference type="ARBA" id="ARBA00010075"/>
    </source>
</evidence>
<dbReference type="KEGG" id="simp:C6571_19320"/>
<name>A0A2S0N337_9BURK</name>
<dbReference type="GO" id="GO:0003677">
    <property type="term" value="F:DNA binding"/>
    <property type="evidence" value="ECO:0007669"/>
    <property type="project" value="UniProtKB-KW"/>
</dbReference>
<evidence type="ECO:0000313" key="10">
    <source>
        <dbReference type="EMBL" id="AVO42591.1"/>
    </source>
</evidence>